<evidence type="ECO:0000313" key="8">
    <source>
        <dbReference type="Proteomes" id="UP000697998"/>
    </source>
</evidence>
<dbReference type="InterPro" id="IPR023404">
    <property type="entry name" value="rSAM_horseshoe"/>
</dbReference>
<dbReference type="GO" id="GO:0051536">
    <property type="term" value="F:iron-sulfur cluster binding"/>
    <property type="evidence" value="ECO:0007669"/>
    <property type="project" value="UniProtKB-KW"/>
</dbReference>
<evidence type="ECO:0000256" key="2">
    <source>
        <dbReference type="ARBA" id="ARBA00022691"/>
    </source>
</evidence>
<evidence type="ECO:0000259" key="6">
    <source>
        <dbReference type="PROSITE" id="PS51918"/>
    </source>
</evidence>
<dbReference type="AlphaFoldDB" id="A0A935Q141"/>
<dbReference type="InterPro" id="IPR006638">
    <property type="entry name" value="Elp3/MiaA/NifB-like_rSAM"/>
</dbReference>
<protein>
    <submittedName>
        <fullName evidence="7">B12-binding domain-containing radical SAM protein</fullName>
    </submittedName>
</protein>
<dbReference type="GO" id="GO:0046872">
    <property type="term" value="F:metal ion binding"/>
    <property type="evidence" value="ECO:0007669"/>
    <property type="project" value="UniProtKB-KW"/>
</dbReference>
<dbReference type="Gene3D" id="3.40.50.280">
    <property type="entry name" value="Cobalamin-binding domain"/>
    <property type="match status" value="1"/>
</dbReference>
<dbReference type="InterPro" id="IPR034466">
    <property type="entry name" value="Methyltransferase_Class_B"/>
</dbReference>
<dbReference type="GO" id="GO:0003824">
    <property type="term" value="F:catalytic activity"/>
    <property type="evidence" value="ECO:0007669"/>
    <property type="project" value="InterPro"/>
</dbReference>
<dbReference type="Pfam" id="PF04055">
    <property type="entry name" value="Radical_SAM"/>
    <property type="match status" value="1"/>
</dbReference>
<evidence type="ECO:0000256" key="4">
    <source>
        <dbReference type="ARBA" id="ARBA00023004"/>
    </source>
</evidence>
<keyword evidence="2" id="KW-0949">S-adenosyl-L-methionine</keyword>
<gene>
    <name evidence="7" type="ORF">IPJ27_09920</name>
</gene>
<dbReference type="InterPro" id="IPR051198">
    <property type="entry name" value="BchE-like"/>
</dbReference>
<keyword evidence="4" id="KW-0408">Iron</keyword>
<dbReference type="PANTHER" id="PTHR43409:SF3">
    <property type="entry name" value="HYPOTHETICAL METHYLTRANSFERASE"/>
    <property type="match status" value="1"/>
</dbReference>
<dbReference type="InterPro" id="IPR058240">
    <property type="entry name" value="rSAM_sf"/>
</dbReference>
<evidence type="ECO:0000256" key="5">
    <source>
        <dbReference type="ARBA" id="ARBA00023014"/>
    </source>
</evidence>
<dbReference type="InterPro" id="IPR007197">
    <property type="entry name" value="rSAM"/>
</dbReference>
<dbReference type="SUPFAM" id="SSF102114">
    <property type="entry name" value="Radical SAM enzymes"/>
    <property type="match status" value="1"/>
</dbReference>
<dbReference type="InterPro" id="IPR025274">
    <property type="entry name" value="DUF4070"/>
</dbReference>
<dbReference type="SFLD" id="SFLDG01082">
    <property type="entry name" value="B12-binding_domain_containing"/>
    <property type="match status" value="1"/>
</dbReference>
<dbReference type="SFLD" id="SFLDG01123">
    <property type="entry name" value="methyltransferase_(Class_B)"/>
    <property type="match status" value="1"/>
</dbReference>
<dbReference type="GO" id="GO:0005829">
    <property type="term" value="C:cytosol"/>
    <property type="evidence" value="ECO:0007669"/>
    <property type="project" value="TreeGrafter"/>
</dbReference>
<dbReference type="EMBL" id="JADJMH010000006">
    <property type="protein sequence ID" value="MBK7675045.1"/>
    <property type="molecule type" value="Genomic_DNA"/>
</dbReference>
<comment type="caution">
    <text evidence="7">The sequence shown here is derived from an EMBL/GenBank/DDBJ whole genome shotgun (WGS) entry which is preliminary data.</text>
</comment>
<dbReference type="Proteomes" id="UP000697998">
    <property type="component" value="Unassembled WGS sequence"/>
</dbReference>
<proteinExistence type="predicted"/>
<dbReference type="SMART" id="SM00729">
    <property type="entry name" value="Elp3"/>
    <property type="match status" value="1"/>
</dbReference>
<accession>A0A935Q141</accession>
<dbReference type="InterPro" id="IPR034530">
    <property type="entry name" value="HpnP-like"/>
</dbReference>
<dbReference type="Gene3D" id="3.80.30.20">
    <property type="entry name" value="tm_1862 like domain"/>
    <property type="match status" value="1"/>
</dbReference>
<name>A0A935Q141_9PROT</name>
<evidence type="ECO:0000256" key="1">
    <source>
        <dbReference type="ARBA" id="ARBA00001966"/>
    </source>
</evidence>
<organism evidence="7 8">
    <name type="scientific">Candidatus Accumulibacter proximus</name>
    <dbReference type="NCBI Taxonomy" id="2954385"/>
    <lineage>
        <taxon>Bacteria</taxon>
        <taxon>Pseudomonadati</taxon>
        <taxon>Pseudomonadota</taxon>
        <taxon>Betaproteobacteria</taxon>
        <taxon>Candidatus Accumulibacter</taxon>
    </lineage>
</organism>
<dbReference type="CDD" id="cd01335">
    <property type="entry name" value="Radical_SAM"/>
    <property type="match status" value="1"/>
</dbReference>
<keyword evidence="5" id="KW-0411">Iron-sulfur</keyword>
<dbReference type="SFLD" id="SFLDF00303">
    <property type="entry name" value="hopanoid_C2-methyltransferase"/>
    <property type="match status" value="1"/>
</dbReference>
<dbReference type="PANTHER" id="PTHR43409">
    <property type="entry name" value="ANAEROBIC MAGNESIUM-PROTOPORPHYRIN IX MONOMETHYL ESTER CYCLASE-RELATED"/>
    <property type="match status" value="1"/>
</dbReference>
<evidence type="ECO:0000313" key="7">
    <source>
        <dbReference type="EMBL" id="MBK7675045.1"/>
    </source>
</evidence>
<reference evidence="7 8" key="1">
    <citation type="submission" date="2020-10" db="EMBL/GenBank/DDBJ databases">
        <title>Connecting structure to function with the recovery of over 1000 high-quality activated sludge metagenome-assembled genomes encoding full-length rRNA genes using long-read sequencing.</title>
        <authorList>
            <person name="Singleton C.M."/>
            <person name="Petriglieri F."/>
            <person name="Kristensen J.M."/>
            <person name="Kirkegaard R.H."/>
            <person name="Michaelsen T.Y."/>
            <person name="Andersen M.H."/>
            <person name="Karst S.M."/>
            <person name="Dueholm M.S."/>
            <person name="Nielsen P.H."/>
            <person name="Albertsen M."/>
        </authorList>
    </citation>
    <scope>NUCLEOTIDE SEQUENCE [LARGE SCALE GENOMIC DNA]</scope>
    <source>
        <strain evidence="7">EsbW_18-Q3-R4-48_BATAC.285</strain>
    </source>
</reference>
<feature type="domain" description="Radical SAM core" evidence="6">
    <location>
        <begin position="163"/>
        <end position="389"/>
    </location>
</feature>
<dbReference type="SFLD" id="SFLDS00029">
    <property type="entry name" value="Radical_SAM"/>
    <property type="match status" value="1"/>
</dbReference>
<comment type="cofactor">
    <cofactor evidence="1">
        <name>[4Fe-4S] cluster</name>
        <dbReference type="ChEBI" id="CHEBI:49883"/>
    </cofactor>
</comment>
<dbReference type="PROSITE" id="PS51918">
    <property type="entry name" value="RADICAL_SAM"/>
    <property type="match status" value="1"/>
</dbReference>
<dbReference type="Pfam" id="PF13282">
    <property type="entry name" value="DUF4070"/>
    <property type="match status" value="1"/>
</dbReference>
<sequence>MARIAIINPRFEVSFWGMEYVMPISGKKANLPVAVLPLLAAVTPVEHFVQLIDENVEDLDYDLLDTMDIIGITGMSVQRFRMREIMTELKRRGKFVVVGGAWTTVREDYFGDLADVLFVGEADDTWPLFLREWQEGIHQRRYEQIGQTEMEKLPTPRFDLMKMDRYLFGSIQLSRGCPFLCEFCDIIVTFGRRPRIKTAAQVIAELDALRTQKVATAFIVDDNFIGNKKVVKGLLREIIKYQEENGYPFRLFTETSLDLAEDDELLALMAEANINSVFIGIESPSEDALKETHKNQNVRPKAGSMLNRVHKIQRAGIEVWCGMIVGFDSDDESIFDMQLDFLHRSHIPHIMFGMLYAIPKTPLHARLEREGRLDKADVPEYGTNLIPLRMSRQALQDGYMRVMKELYEPEHYFSRLETLYIGRQLGREKLGRVKYWQRHPSQRIKLQSLNTIGAALFFKSLMKNVEKPELRNEYRSRIWRVVKATKDPSVIFTYIGKCAMHYHYDRLIRDLEQGGAINTL</sequence>
<keyword evidence="3" id="KW-0479">Metal-binding</keyword>
<evidence type="ECO:0000256" key="3">
    <source>
        <dbReference type="ARBA" id="ARBA00022723"/>
    </source>
</evidence>